<name>A0A238YW62_HALEZ</name>
<sequence length="62" mass="6954">MSEVVYVIRIFTSNILGLKNALTVTVRTILSDVVFPVHPCGFLPTPLYCLEDKLWSCRPSSL</sequence>
<evidence type="ECO:0000313" key="1">
    <source>
        <dbReference type="EMBL" id="SNR74719.1"/>
    </source>
</evidence>
<dbReference type="EMBL" id="FZNK01000019">
    <property type="protein sequence ID" value="SNR74719.1"/>
    <property type="molecule type" value="Genomic_DNA"/>
</dbReference>
<dbReference type="AlphaFoldDB" id="A0A238YW62"/>
<evidence type="ECO:0000313" key="2">
    <source>
        <dbReference type="Proteomes" id="UP000198297"/>
    </source>
</evidence>
<gene>
    <name evidence="1" type="ORF">SAMN06266787_11918</name>
</gene>
<proteinExistence type="predicted"/>
<organism evidence="1 2">
    <name type="scientific">Halorubrum ezzemoulense</name>
    <name type="common">Halorubrum chaoviator</name>
    <dbReference type="NCBI Taxonomy" id="337243"/>
    <lineage>
        <taxon>Archaea</taxon>
        <taxon>Methanobacteriati</taxon>
        <taxon>Methanobacteriota</taxon>
        <taxon>Stenosarchaea group</taxon>
        <taxon>Halobacteria</taxon>
        <taxon>Halobacteriales</taxon>
        <taxon>Haloferacaceae</taxon>
        <taxon>Halorubrum</taxon>
    </lineage>
</organism>
<protein>
    <submittedName>
        <fullName evidence="1">Uncharacterized protein</fullName>
    </submittedName>
</protein>
<accession>A0A238YW62</accession>
<dbReference type="Proteomes" id="UP000198297">
    <property type="component" value="Unassembled WGS sequence"/>
</dbReference>
<reference evidence="1 2" key="1">
    <citation type="submission" date="2017-06" db="EMBL/GenBank/DDBJ databases">
        <authorList>
            <person name="Kim H.J."/>
            <person name="Triplett B.A."/>
        </authorList>
    </citation>
    <scope>NUCLEOTIDE SEQUENCE [LARGE SCALE GENOMIC DNA]</scope>
    <source>
        <strain evidence="1 2">DSM 19316</strain>
    </source>
</reference>